<dbReference type="EMBL" id="FOXV01000002">
    <property type="protein sequence ID" value="SFQ19313.1"/>
    <property type="molecule type" value="Genomic_DNA"/>
</dbReference>
<dbReference type="AlphaFoldDB" id="A0A1I5WHM4"/>
<protein>
    <submittedName>
        <fullName evidence="1">Uncharacterized protein</fullName>
    </submittedName>
</protein>
<dbReference type="Proteomes" id="UP000243106">
    <property type="component" value="Unassembled WGS sequence"/>
</dbReference>
<dbReference type="RefSeq" id="WP_093009622.1">
    <property type="nucleotide sequence ID" value="NZ_FOXV01000002.1"/>
</dbReference>
<evidence type="ECO:0000313" key="1">
    <source>
        <dbReference type="EMBL" id="SFQ19313.1"/>
    </source>
</evidence>
<sequence>MPPELDNSLIVHVFGETDFTSLSIDKSRFEDRETPVFDSPEGDEYVQVLGALFGNERWEELKDKTAENGMSYHDLVAGTVASLLSGTEAVKFALARGYNLVALGVFRANKRSGAQTYSARFLGTSMTSSLEPRAHLELVREGSKAMAPFVVEDIDNGKIAEDSILARLITGEEDMGITEETEDEPEDALPVSTFFHEMVTERGLETVIVCACDSAVAGDIAQVGQMSVGLVSGIIPTPHGSVGYWLWHVCPDTPAGFLQEQFIDLGSLPSSLYDRMKRSETIRFLVVDRATQENTGGVFLATRSIGLEEFEAMAVEIAASEENADFEAACEHVMATVEPEDFLRQAEKNQGSGHSNLH</sequence>
<accession>A0A1I5WHM4</accession>
<proteinExistence type="predicted"/>
<reference evidence="2" key="1">
    <citation type="submission" date="2016-10" db="EMBL/GenBank/DDBJ databases">
        <authorList>
            <person name="Varghese N."/>
            <person name="Submissions S."/>
        </authorList>
    </citation>
    <scope>NUCLEOTIDE SEQUENCE [LARGE SCALE GENOMIC DNA]</scope>
    <source>
        <strain evidence="2">JCM 10271</strain>
    </source>
</reference>
<gene>
    <name evidence="1" type="ORF">SAMN05421853_102364</name>
</gene>
<keyword evidence="2" id="KW-1185">Reference proteome</keyword>
<evidence type="ECO:0000313" key="2">
    <source>
        <dbReference type="Proteomes" id="UP000243106"/>
    </source>
</evidence>
<name>A0A1I5WHM4_9RHOB</name>
<organism evidence="1 2">
    <name type="scientific">Roseivivax halotolerans</name>
    <dbReference type="NCBI Taxonomy" id="93684"/>
    <lineage>
        <taxon>Bacteria</taxon>
        <taxon>Pseudomonadati</taxon>
        <taxon>Pseudomonadota</taxon>
        <taxon>Alphaproteobacteria</taxon>
        <taxon>Rhodobacterales</taxon>
        <taxon>Roseobacteraceae</taxon>
        <taxon>Roseivivax</taxon>
    </lineage>
</organism>